<feature type="domain" description="Tyrosine specific protein phosphatases" evidence="6">
    <location>
        <begin position="250"/>
        <end position="323"/>
    </location>
</feature>
<accession>A0A0T6BF57</accession>
<keyword evidence="8" id="KW-1185">Reference proteome</keyword>
<evidence type="ECO:0000256" key="2">
    <source>
        <dbReference type="ARBA" id="ARBA00022801"/>
    </source>
</evidence>
<evidence type="ECO:0000256" key="3">
    <source>
        <dbReference type="ARBA" id="ARBA00022912"/>
    </source>
</evidence>
<dbReference type="AlphaFoldDB" id="A0A0T6BF57"/>
<dbReference type="FunFam" id="3.90.190.10:FF:000102">
    <property type="entry name" value="Receptor-type tyrosine-protein phosphatase"/>
    <property type="match status" value="1"/>
</dbReference>
<protein>
    <recommendedName>
        <fullName evidence="1">protein-tyrosine-phosphatase</fullName>
        <ecNumber evidence="1">3.1.3.48</ecNumber>
    </recommendedName>
</protein>
<dbReference type="PANTHER" id="PTHR19134:SF449">
    <property type="entry name" value="TYROSINE-PROTEIN PHOSPHATASE 1"/>
    <property type="match status" value="1"/>
</dbReference>
<reference evidence="7 8" key="1">
    <citation type="submission" date="2015-09" db="EMBL/GenBank/DDBJ databases">
        <title>Draft genome of the scarab beetle Oryctes borbonicus.</title>
        <authorList>
            <person name="Meyer J.M."/>
            <person name="Markov G.V."/>
            <person name="Baskaran P."/>
            <person name="Herrmann M."/>
            <person name="Sommer R.J."/>
            <person name="Roedelsperger C."/>
        </authorList>
    </citation>
    <scope>NUCLEOTIDE SEQUENCE [LARGE SCALE GENOMIC DNA]</scope>
    <source>
        <strain evidence="7">OB123</strain>
        <tissue evidence="7">Whole animal</tissue>
    </source>
</reference>
<dbReference type="InterPro" id="IPR003595">
    <property type="entry name" value="Tyr_Pase_cat"/>
</dbReference>
<evidence type="ECO:0000259" key="5">
    <source>
        <dbReference type="PROSITE" id="PS50055"/>
    </source>
</evidence>
<dbReference type="Proteomes" id="UP000051574">
    <property type="component" value="Unassembled WGS sequence"/>
</dbReference>
<dbReference type="EMBL" id="LJIG01000986">
    <property type="protein sequence ID" value="KRT85954.1"/>
    <property type="molecule type" value="Genomic_DNA"/>
</dbReference>
<dbReference type="PROSITE" id="PS50056">
    <property type="entry name" value="TYR_PHOSPHATASE_2"/>
    <property type="match status" value="1"/>
</dbReference>
<dbReference type="GO" id="GO:0009653">
    <property type="term" value="P:anatomical structure morphogenesis"/>
    <property type="evidence" value="ECO:0007669"/>
    <property type="project" value="UniProtKB-ARBA"/>
</dbReference>
<dbReference type="CDD" id="cd00047">
    <property type="entry name" value="PTPc"/>
    <property type="match status" value="1"/>
</dbReference>
<evidence type="ECO:0000313" key="8">
    <source>
        <dbReference type="Proteomes" id="UP000051574"/>
    </source>
</evidence>
<dbReference type="Gene3D" id="3.90.190.10">
    <property type="entry name" value="Protein tyrosine phosphatase superfamily"/>
    <property type="match status" value="1"/>
</dbReference>
<evidence type="ECO:0000256" key="1">
    <source>
        <dbReference type="ARBA" id="ARBA00013064"/>
    </source>
</evidence>
<dbReference type="Pfam" id="PF00102">
    <property type="entry name" value="Y_phosphatase"/>
    <property type="match status" value="1"/>
</dbReference>
<dbReference type="PRINTS" id="PR00700">
    <property type="entry name" value="PRTYPHPHTASE"/>
</dbReference>
<dbReference type="SMART" id="SM00404">
    <property type="entry name" value="PTPc_motif"/>
    <property type="match status" value="1"/>
</dbReference>
<evidence type="ECO:0000259" key="6">
    <source>
        <dbReference type="PROSITE" id="PS50056"/>
    </source>
</evidence>
<dbReference type="GO" id="GO:0004725">
    <property type="term" value="F:protein tyrosine phosphatase activity"/>
    <property type="evidence" value="ECO:0007669"/>
    <property type="project" value="UniProtKB-EC"/>
</dbReference>
<evidence type="ECO:0000313" key="7">
    <source>
        <dbReference type="EMBL" id="KRT85954.1"/>
    </source>
</evidence>
<keyword evidence="3" id="KW-0904">Protein phosphatase</keyword>
<comment type="catalytic activity">
    <reaction evidence="4">
        <text>O-phospho-L-tyrosyl-[protein] + H2O = L-tyrosyl-[protein] + phosphate</text>
        <dbReference type="Rhea" id="RHEA:10684"/>
        <dbReference type="Rhea" id="RHEA-COMP:10136"/>
        <dbReference type="Rhea" id="RHEA-COMP:20101"/>
        <dbReference type="ChEBI" id="CHEBI:15377"/>
        <dbReference type="ChEBI" id="CHEBI:43474"/>
        <dbReference type="ChEBI" id="CHEBI:46858"/>
        <dbReference type="ChEBI" id="CHEBI:61978"/>
        <dbReference type="EC" id="3.1.3.48"/>
    </reaction>
</comment>
<evidence type="ECO:0000256" key="4">
    <source>
        <dbReference type="ARBA" id="ARBA00051722"/>
    </source>
</evidence>
<dbReference type="InterPro" id="IPR050348">
    <property type="entry name" value="Protein-Tyr_Phosphatase"/>
</dbReference>
<keyword evidence="2" id="KW-0378">Hydrolase</keyword>
<gene>
    <name evidence="7" type="ORF">AMK59_2818</name>
</gene>
<proteinExistence type="predicted"/>
<dbReference type="EC" id="3.1.3.48" evidence="1"/>
<sequence length="346" mass="39968">MAMKLGKVDVYNQCYNLRKQQANMMDNASYYKLVHLVVILCTVAPDYTIECTEQMEAKVEEMTSSAKLFDQMIYIEDTVWHDDAARNTYARVTEPIIHNRNRYKNILPDAYARIILKPLLPTDLTSSYINAIKVNGFCASSKFIVTQYPLPHTLEDFWRLVEQHHISTIICLNELDLSDKTCCKFYPSSDRPMAPMPHTILECTDVIEGNYYNISTLNLIYPSEMAKCKEIKLLHVNNWTYSMLHPRTPAQLLAVYDQMDILTRSSTPILVTCLDGAHASGLYTSMSCVVDKIKMEHVCDVCLAVRIVKRSRGEFVRRPEQFAFLYKCAYEYVCQLSNYSNFFIKK</sequence>
<dbReference type="GO" id="GO:0048666">
    <property type="term" value="P:neuron development"/>
    <property type="evidence" value="ECO:0007669"/>
    <property type="project" value="UniProtKB-ARBA"/>
</dbReference>
<dbReference type="PANTHER" id="PTHR19134">
    <property type="entry name" value="RECEPTOR-TYPE TYROSINE-PROTEIN PHOSPHATASE"/>
    <property type="match status" value="1"/>
</dbReference>
<dbReference type="PROSITE" id="PS50055">
    <property type="entry name" value="TYR_PHOSPHATASE_PTP"/>
    <property type="match status" value="1"/>
</dbReference>
<organism evidence="7 8">
    <name type="scientific">Oryctes borbonicus</name>
    <dbReference type="NCBI Taxonomy" id="1629725"/>
    <lineage>
        <taxon>Eukaryota</taxon>
        <taxon>Metazoa</taxon>
        <taxon>Ecdysozoa</taxon>
        <taxon>Arthropoda</taxon>
        <taxon>Hexapoda</taxon>
        <taxon>Insecta</taxon>
        <taxon>Pterygota</taxon>
        <taxon>Neoptera</taxon>
        <taxon>Endopterygota</taxon>
        <taxon>Coleoptera</taxon>
        <taxon>Polyphaga</taxon>
        <taxon>Scarabaeiformia</taxon>
        <taxon>Scarabaeidae</taxon>
        <taxon>Dynastinae</taxon>
        <taxon>Oryctes</taxon>
    </lineage>
</organism>
<dbReference type="InterPro" id="IPR029021">
    <property type="entry name" value="Prot-tyrosine_phosphatase-like"/>
</dbReference>
<comment type="caution">
    <text evidence="7">The sequence shown here is derived from an EMBL/GenBank/DDBJ whole genome shotgun (WGS) entry which is preliminary data.</text>
</comment>
<feature type="domain" description="Tyrosine-protein phosphatase" evidence="5">
    <location>
        <begin position="99"/>
        <end position="332"/>
    </location>
</feature>
<dbReference type="InterPro" id="IPR000387">
    <property type="entry name" value="Tyr_Pase_dom"/>
</dbReference>
<dbReference type="OrthoDB" id="6108687at2759"/>
<dbReference type="SUPFAM" id="SSF52799">
    <property type="entry name" value="(Phosphotyrosine protein) phosphatases II"/>
    <property type="match status" value="1"/>
</dbReference>
<dbReference type="InterPro" id="IPR000242">
    <property type="entry name" value="PTP_cat"/>
</dbReference>
<dbReference type="SMART" id="SM00194">
    <property type="entry name" value="PTPc"/>
    <property type="match status" value="1"/>
</dbReference>
<name>A0A0T6BF57_9SCAR</name>